<protein>
    <recommendedName>
        <fullName evidence="3">TetR family transcriptional regulator</fullName>
    </recommendedName>
</protein>
<dbReference type="EMBL" id="JANJOU010000003">
    <property type="protein sequence ID" value="MCR0981671.1"/>
    <property type="molecule type" value="Genomic_DNA"/>
</dbReference>
<keyword evidence="2" id="KW-1185">Reference proteome</keyword>
<reference evidence="1 2" key="1">
    <citation type="submission" date="2022-06" db="EMBL/GenBank/DDBJ databases">
        <title>Roseomonas CN29.</title>
        <authorList>
            <person name="Cheng Y."/>
            <person name="He X."/>
        </authorList>
    </citation>
    <scope>NUCLEOTIDE SEQUENCE [LARGE SCALE GENOMIC DNA]</scope>
    <source>
        <strain evidence="1 2">CN29</strain>
    </source>
</reference>
<dbReference type="RefSeq" id="WP_257715337.1">
    <property type="nucleotide sequence ID" value="NZ_JANJOU010000003.1"/>
</dbReference>
<evidence type="ECO:0000313" key="1">
    <source>
        <dbReference type="EMBL" id="MCR0981671.1"/>
    </source>
</evidence>
<name>A0ABT1X0N7_9PROT</name>
<organism evidence="1 2">
    <name type="scientific">Roseomonas populi</name>
    <dbReference type="NCBI Taxonomy" id="3121582"/>
    <lineage>
        <taxon>Bacteria</taxon>
        <taxon>Pseudomonadati</taxon>
        <taxon>Pseudomonadota</taxon>
        <taxon>Alphaproteobacteria</taxon>
        <taxon>Acetobacterales</taxon>
        <taxon>Roseomonadaceae</taxon>
        <taxon>Roseomonas</taxon>
    </lineage>
</organism>
<comment type="caution">
    <text evidence="1">The sequence shown here is derived from an EMBL/GenBank/DDBJ whole genome shotgun (WGS) entry which is preliminary data.</text>
</comment>
<gene>
    <name evidence="1" type="ORF">NRP21_06385</name>
</gene>
<evidence type="ECO:0008006" key="3">
    <source>
        <dbReference type="Google" id="ProtNLM"/>
    </source>
</evidence>
<dbReference type="Proteomes" id="UP001524642">
    <property type="component" value="Unassembled WGS sequence"/>
</dbReference>
<evidence type="ECO:0000313" key="2">
    <source>
        <dbReference type="Proteomes" id="UP001524642"/>
    </source>
</evidence>
<proteinExistence type="predicted"/>
<accession>A0ABT1X0N7</accession>
<sequence length="100" mass="10778">MTTKAWPRAGTLCGEQPERRAAMQEGMARHLISEAVRTVLEEGLRHAPDPVAYLRRAAGEVLLVITAFEAAGPSEGAELRAIVAEEIVTISHALMKGCQN</sequence>